<dbReference type="InterPro" id="IPR036890">
    <property type="entry name" value="HATPase_C_sf"/>
</dbReference>
<dbReference type="InterPro" id="IPR003594">
    <property type="entry name" value="HATPase_dom"/>
</dbReference>
<dbReference type="InterPro" id="IPR005467">
    <property type="entry name" value="His_kinase_dom"/>
</dbReference>
<evidence type="ECO:0000256" key="2">
    <source>
        <dbReference type="ARBA" id="ARBA00004651"/>
    </source>
</evidence>
<dbReference type="SUPFAM" id="SSF47384">
    <property type="entry name" value="Homodimeric domain of signal transducing histidine kinase"/>
    <property type="match status" value="1"/>
</dbReference>
<keyword evidence="4" id="KW-0472">Membrane</keyword>
<dbReference type="SMART" id="SM00387">
    <property type="entry name" value="HATPase_c"/>
    <property type="match status" value="1"/>
</dbReference>
<evidence type="ECO:0000256" key="3">
    <source>
        <dbReference type="ARBA" id="ARBA00012438"/>
    </source>
</evidence>
<dbReference type="InterPro" id="IPR036097">
    <property type="entry name" value="HisK_dim/P_sf"/>
</dbReference>
<dbReference type="InterPro" id="IPR004358">
    <property type="entry name" value="Sig_transdc_His_kin-like_C"/>
</dbReference>
<accession>A0ABZ2L288</accession>
<keyword evidence="13" id="KW-1185">Reference proteome</keyword>
<dbReference type="GO" id="GO:0005524">
    <property type="term" value="F:ATP binding"/>
    <property type="evidence" value="ECO:0007669"/>
    <property type="project" value="UniProtKB-KW"/>
</dbReference>
<dbReference type="PANTHER" id="PTHR44936">
    <property type="entry name" value="SENSOR PROTEIN CREC"/>
    <property type="match status" value="1"/>
</dbReference>
<evidence type="ECO:0000313" key="12">
    <source>
        <dbReference type="EMBL" id="WXB03901.1"/>
    </source>
</evidence>
<keyword evidence="9 12" id="KW-0067">ATP-binding</keyword>
<evidence type="ECO:0000256" key="1">
    <source>
        <dbReference type="ARBA" id="ARBA00000085"/>
    </source>
</evidence>
<evidence type="ECO:0000256" key="9">
    <source>
        <dbReference type="ARBA" id="ARBA00022840"/>
    </source>
</evidence>
<dbReference type="Gene3D" id="1.10.287.130">
    <property type="match status" value="1"/>
</dbReference>
<gene>
    <name evidence="12" type="ORF">LVJ94_44220</name>
</gene>
<dbReference type="EMBL" id="CP089983">
    <property type="protein sequence ID" value="WXB03901.1"/>
    <property type="molecule type" value="Genomic_DNA"/>
</dbReference>
<dbReference type="InterPro" id="IPR003660">
    <property type="entry name" value="HAMP_dom"/>
</dbReference>
<dbReference type="Pfam" id="PF00672">
    <property type="entry name" value="HAMP"/>
    <property type="match status" value="1"/>
</dbReference>
<keyword evidence="5" id="KW-0597">Phosphoprotein</keyword>
<dbReference type="CDD" id="cd06225">
    <property type="entry name" value="HAMP"/>
    <property type="match status" value="1"/>
</dbReference>
<feature type="domain" description="Histidine kinase" evidence="10">
    <location>
        <begin position="333"/>
        <end position="548"/>
    </location>
</feature>
<evidence type="ECO:0000256" key="8">
    <source>
        <dbReference type="ARBA" id="ARBA00022777"/>
    </source>
</evidence>
<organism evidence="12 13">
    <name type="scientific">Pendulispora rubella</name>
    <dbReference type="NCBI Taxonomy" id="2741070"/>
    <lineage>
        <taxon>Bacteria</taxon>
        <taxon>Pseudomonadati</taxon>
        <taxon>Myxococcota</taxon>
        <taxon>Myxococcia</taxon>
        <taxon>Myxococcales</taxon>
        <taxon>Sorangiineae</taxon>
        <taxon>Pendulisporaceae</taxon>
        <taxon>Pendulispora</taxon>
    </lineage>
</organism>
<keyword evidence="8" id="KW-0418">Kinase</keyword>
<keyword evidence="4" id="KW-1003">Cell membrane</keyword>
<evidence type="ECO:0000256" key="4">
    <source>
        <dbReference type="ARBA" id="ARBA00022475"/>
    </source>
</evidence>
<dbReference type="PROSITE" id="PS50109">
    <property type="entry name" value="HIS_KIN"/>
    <property type="match status" value="1"/>
</dbReference>
<dbReference type="CDD" id="cd00082">
    <property type="entry name" value="HisKA"/>
    <property type="match status" value="1"/>
</dbReference>
<name>A0ABZ2L288_9BACT</name>
<evidence type="ECO:0000256" key="5">
    <source>
        <dbReference type="ARBA" id="ARBA00022553"/>
    </source>
</evidence>
<dbReference type="SMART" id="SM00388">
    <property type="entry name" value="HisKA"/>
    <property type="match status" value="1"/>
</dbReference>
<evidence type="ECO:0000313" key="13">
    <source>
        <dbReference type="Proteomes" id="UP001374803"/>
    </source>
</evidence>
<dbReference type="SUPFAM" id="SSF55874">
    <property type="entry name" value="ATPase domain of HSP90 chaperone/DNA topoisomerase II/histidine kinase"/>
    <property type="match status" value="1"/>
</dbReference>
<dbReference type="InterPro" id="IPR050980">
    <property type="entry name" value="2C_sensor_his_kinase"/>
</dbReference>
<feature type="domain" description="HAMP" evidence="11">
    <location>
        <begin position="265"/>
        <end position="316"/>
    </location>
</feature>
<dbReference type="Pfam" id="PF00512">
    <property type="entry name" value="HisKA"/>
    <property type="match status" value="1"/>
</dbReference>
<protein>
    <recommendedName>
        <fullName evidence="3">histidine kinase</fullName>
        <ecNumber evidence="3">2.7.13.3</ecNumber>
    </recommendedName>
</protein>
<dbReference type="RefSeq" id="WP_394833536.1">
    <property type="nucleotide sequence ID" value="NZ_CP089929.1"/>
</dbReference>
<proteinExistence type="predicted"/>
<evidence type="ECO:0000259" key="11">
    <source>
        <dbReference type="PROSITE" id="PS50885"/>
    </source>
</evidence>
<evidence type="ECO:0000256" key="6">
    <source>
        <dbReference type="ARBA" id="ARBA00022679"/>
    </source>
</evidence>
<comment type="subcellular location">
    <subcellularLocation>
        <location evidence="2">Cell membrane</location>
        <topology evidence="2">Multi-pass membrane protein</topology>
    </subcellularLocation>
</comment>
<evidence type="ECO:0000259" key="10">
    <source>
        <dbReference type="PROSITE" id="PS50109"/>
    </source>
</evidence>
<dbReference type="InterPro" id="IPR003661">
    <property type="entry name" value="HisK_dim/P_dom"/>
</dbReference>
<dbReference type="PANTHER" id="PTHR44936:SF10">
    <property type="entry name" value="SENSOR PROTEIN RSTB"/>
    <property type="match status" value="1"/>
</dbReference>
<reference evidence="12" key="1">
    <citation type="submission" date="2021-12" db="EMBL/GenBank/DDBJ databases">
        <title>Discovery of the Pendulisporaceae a myxobacterial family with distinct sporulation behavior and unique specialized metabolism.</title>
        <authorList>
            <person name="Garcia R."/>
            <person name="Popoff A."/>
            <person name="Bader C.D."/>
            <person name="Loehr J."/>
            <person name="Walesch S."/>
            <person name="Walt C."/>
            <person name="Boldt J."/>
            <person name="Bunk B."/>
            <person name="Haeckl F.J.F.P.J."/>
            <person name="Gunesch A.P."/>
            <person name="Birkelbach J."/>
            <person name="Nuebel U."/>
            <person name="Pietschmann T."/>
            <person name="Bach T."/>
            <person name="Mueller R."/>
        </authorList>
    </citation>
    <scope>NUCLEOTIDE SEQUENCE</scope>
    <source>
        <strain evidence="12">MSr11367</strain>
    </source>
</reference>
<dbReference type="Gene3D" id="3.30.565.10">
    <property type="entry name" value="Histidine kinase-like ATPase, C-terminal domain"/>
    <property type="match status" value="1"/>
</dbReference>
<dbReference type="Proteomes" id="UP001374803">
    <property type="component" value="Chromosome"/>
</dbReference>
<dbReference type="SMART" id="SM00304">
    <property type="entry name" value="HAMP"/>
    <property type="match status" value="1"/>
</dbReference>
<dbReference type="PROSITE" id="PS50885">
    <property type="entry name" value="HAMP"/>
    <property type="match status" value="1"/>
</dbReference>
<dbReference type="Gene3D" id="6.10.340.10">
    <property type="match status" value="1"/>
</dbReference>
<dbReference type="PRINTS" id="PR00344">
    <property type="entry name" value="BCTRLSENSOR"/>
</dbReference>
<evidence type="ECO:0000256" key="7">
    <source>
        <dbReference type="ARBA" id="ARBA00022741"/>
    </source>
</evidence>
<comment type="catalytic activity">
    <reaction evidence="1">
        <text>ATP + protein L-histidine = ADP + protein N-phospho-L-histidine.</text>
        <dbReference type="EC" id="2.7.13.3"/>
    </reaction>
</comment>
<dbReference type="Pfam" id="PF02518">
    <property type="entry name" value="HATPase_c"/>
    <property type="match status" value="1"/>
</dbReference>
<keyword evidence="6" id="KW-0808">Transferase</keyword>
<keyword evidence="7" id="KW-0547">Nucleotide-binding</keyword>
<dbReference type="EC" id="2.7.13.3" evidence="3"/>
<sequence length="560" mass="60081">MRIAPRLGIALGFVGALSTVGLGWALREGRRSEETRHFDTELSSACERIRDEVKRQADSDRKLIGGVCGDGELADRMLVAMEREGLEDRRLAFSQLVPNQRTAFDMDALLLVTDKGDVLGVAPSALAGIPTAEVIALTKEKPEHYLQGSPAVDGLVSRCRRKGRKVTVAVVGLRKIDPLLDRLGKTINVSAAAGAVAEKLVAGDPADLARASCVLDDGGGKLMSITVAKSRRELLENLRQIDHTVAIAVVLASTGALLLAVLLARGLSRPIEELAAQARKVASGEAQPLSVRGSGEMADLSAAFDRMIEDLETTRRRLAATSRVAAWREVARRVAHEVKNPLAPIRAAVETLRRLRARDDPAFDEYFDEATRTVLDEVHRIANIVTEFTRFARLPPPRPAEVDLVDLVKQVISLQKANAPTTAIDISVRGTPPLVMADRDQIVQVATNLLQNAIDAVKETPSPRVTVTVETNRTGRARVVITVADNGPGISPDIAARLFEPYATTKPHGTGLGLAIAQRIAIEHDGELSYIGTPGRGAVFRLALPVAGPPAISELPPPTT</sequence>